<evidence type="ECO:0000256" key="8">
    <source>
        <dbReference type="ARBA" id="ARBA00023242"/>
    </source>
</evidence>
<evidence type="ECO:0000256" key="1">
    <source>
        <dbReference type="ARBA" id="ARBA00004123"/>
    </source>
</evidence>
<comment type="subcellular location">
    <subcellularLocation>
        <location evidence="1">Nucleus</location>
    </subcellularLocation>
</comment>
<dbReference type="GO" id="GO:0004527">
    <property type="term" value="F:exonuclease activity"/>
    <property type="evidence" value="ECO:0007669"/>
    <property type="project" value="UniProtKB-KW"/>
</dbReference>
<comment type="similarity">
    <text evidence="2">Belongs to the tyrosyl-DNA phosphodiesterase family.</text>
</comment>
<accession>A0A9N9X5H9</accession>
<feature type="binding site" evidence="10">
    <location>
        <position position="395"/>
    </location>
    <ligand>
        <name>substrate</name>
    </ligand>
</feature>
<evidence type="ECO:0000256" key="5">
    <source>
        <dbReference type="ARBA" id="ARBA00022801"/>
    </source>
</evidence>
<evidence type="ECO:0000313" key="14">
    <source>
        <dbReference type="Proteomes" id="UP001153737"/>
    </source>
</evidence>
<reference evidence="13" key="1">
    <citation type="submission" date="2022-01" db="EMBL/GenBank/DDBJ databases">
        <authorList>
            <person name="King R."/>
        </authorList>
    </citation>
    <scope>NUCLEOTIDE SEQUENCE</scope>
</reference>
<dbReference type="PANTHER" id="PTHR12415">
    <property type="entry name" value="TYROSYL-DNA PHOSPHODIESTERASE 1"/>
    <property type="match status" value="1"/>
</dbReference>
<keyword evidence="5" id="KW-0378">Hydrolase</keyword>
<dbReference type="EMBL" id="OU896709">
    <property type="protein sequence ID" value="CAG9820172.1"/>
    <property type="molecule type" value="Genomic_DNA"/>
</dbReference>
<evidence type="ECO:0000256" key="10">
    <source>
        <dbReference type="PIRSR" id="PIRSR610347-2"/>
    </source>
</evidence>
<dbReference type="GO" id="GO:0017005">
    <property type="term" value="F:3'-tyrosyl-DNA phosphodiesterase activity"/>
    <property type="evidence" value="ECO:0007669"/>
    <property type="project" value="TreeGrafter"/>
</dbReference>
<gene>
    <name evidence="13" type="ORF">PHAECO_LOCUS7172</name>
</gene>
<evidence type="ECO:0000256" key="7">
    <source>
        <dbReference type="ARBA" id="ARBA00023204"/>
    </source>
</evidence>
<feature type="active site" description="Nucleophile" evidence="9">
    <location>
        <position position="164"/>
    </location>
</feature>
<dbReference type="AlphaFoldDB" id="A0A9N9X5H9"/>
<feature type="binding site" evidence="10">
    <location>
        <position position="166"/>
    </location>
    <ligand>
        <name>substrate</name>
    </ligand>
</feature>
<evidence type="ECO:0000256" key="3">
    <source>
        <dbReference type="ARBA" id="ARBA00022722"/>
    </source>
</evidence>
<proteinExistence type="inferred from homology"/>
<dbReference type="InterPro" id="IPR010347">
    <property type="entry name" value="Tdp1"/>
</dbReference>
<evidence type="ECO:0000256" key="11">
    <source>
        <dbReference type="PIRSR" id="PIRSR610347-3"/>
    </source>
</evidence>
<dbReference type="GO" id="GO:0006281">
    <property type="term" value="P:DNA repair"/>
    <property type="evidence" value="ECO:0007669"/>
    <property type="project" value="UniProtKB-KW"/>
</dbReference>
<dbReference type="GO" id="GO:0005634">
    <property type="term" value="C:nucleus"/>
    <property type="evidence" value="ECO:0007669"/>
    <property type="project" value="UniProtKB-SubCell"/>
</dbReference>
<keyword evidence="4" id="KW-0227">DNA damage</keyword>
<reference evidence="13" key="2">
    <citation type="submission" date="2022-10" db="EMBL/GenBank/DDBJ databases">
        <authorList>
            <consortium name="ENA_rothamsted_submissions"/>
            <consortium name="culmorum"/>
            <person name="King R."/>
        </authorList>
    </citation>
    <scope>NUCLEOTIDE SEQUENCE</scope>
</reference>
<keyword evidence="7" id="KW-0234">DNA repair</keyword>
<keyword evidence="3" id="KW-0540">Nuclease</keyword>
<sequence length="491" mass="56060">MENMETIAETLAAMGLEDHEKHDQSSNIGMKQRNCTMLEKLEKAAPYNIFINTIPANPETFKQPNAISFTDLLCPSLGELKSSLQLTFLLEVRWLLEQFRARGQSSLPLTVLYDRGNVPGDVEEEEKSTDDSHEKDEDSDDDLEVPDNVIFRSVPMRDDYGLHHSKIGIYVYKDDSLRVSVSSVNLYNEDWNCYNQGIWLSPLCPKLPDSSVNTDGESRTGFKKDLLHYLHSYKEMALKPYIKYIERADFSAVRVFLVYSIPGSHKSSAPGSHLQKVTDILSKHFVRPRGPWSIIVQTSSLGWMGEQIATEWLRRAFLGCMASHTKSRMPASATVGFSVVYPTVDNVLSGYFGKAGGGCLGYEKDLHENQKWFQKYMYQWKAEELGRTRAMPHTKNYCLISHCENKLAYFLLTSANMSRSAWGTLHRSGDLSVYVRSYEAGIMFLPEFFDEEVFEIKDTAERKNQKLFPFMFDLPLTPYSQDDQPHTKSSE</sequence>
<evidence type="ECO:0000256" key="4">
    <source>
        <dbReference type="ARBA" id="ARBA00022763"/>
    </source>
</evidence>
<dbReference type="Gene3D" id="3.30.870.10">
    <property type="entry name" value="Endonuclease Chain A"/>
    <property type="match status" value="2"/>
</dbReference>
<dbReference type="Proteomes" id="UP001153737">
    <property type="component" value="Chromosome 3"/>
</dbReference>
<dbReference type="OrthoDB" id="47785at2759"/>
<protein>
    <recommendedName>
        <fullName evidence="15">Tyrosyl-DNA phosphodiesterase</fullName>
    </recommendedName>
</protein>
<name>A0A9N9X5H9_PHACE</name>
<feature type="active site" description="Proton donor/acceptor" evidence="9">
    <location>
        <position position="393"/>
    </location>
</feature>
<feature type="site" description="Interaction with DNA" evidence="11">
    <location>
        <position position="418"/>
    </location>
</feature>
<evidence type="ECO:0000256" key="9">
    <source>
        <dbReference type="PIRSR" id="PIRSR610347-1"/>
    </source>
</evidence>
<organism evidence="13 14">
    <name type="scientific">Phaedon cochleariae</name>
    <name type="common">Mustard beetle</name>
    <dbReference type="NCBI Taxonomy" id="80249"/>
    <lineage>
        <taxon>Eukaryota</taxon>
        <taxon>Metazoa</taxon>
        <taxon>Ecdysozoa</taxon>
        <taxon>Arthropoda</taxon>
        <taxon>Hexapoda</taxon>
        <taxon>Insecta</taxon>
        <taxon>Pterygota</taxon>
        <taxon>Neoptera</taxon>
        <taxon>Endopterygota</taxon>
        <taxon>Coleoptera</taxon>
        <taxon>Polyphaga</taxon>
        <taxon>Cucujiformia</taxon>
        <taxon>Chrysomeloidea</taxon>
        <taxon>Chrysomelidae</taxon>
        <taxon>Chrysomelinae</taxon>
        <taxon>Chrysomelini</taxon>
        <taxon>Phaedon</taxon>
    </lineage>
</organism>
<evidence type="ECO:0000256" key="12">
    <source>
        <dbReference type="SAM" id="MobiDB-lite"/>
    </source>
</evidence>
<feature type="region of interest" description="Disordered" evidence="12">
    <location>
        <begin position="117"/>
        <end position="144"/>
    </location>
</feature>
<evidence type="ECO:0008006" key="15">
    <source>
        <dbReference type="Google" id="ProtNLM"/>
    </source>
</evidence>
<keyword evidence="6" id="KW-0269">Exonuclease</keyword>
<dbReference type="PANTHER" id="PTHR12415:SF0">
    <property type="entry name" value="TYROSYL-DNA PHOSPHODIESTERASE 1"/>
    <property type="match status" value="1"/>
</dbReference>
<evidence type="ECO:0000256" key="6">
    <source>
        <dbReference type="ARBA" id="ARBA00022839"/>
    </source>
</evidence>
<keyword evidence="14" id="KW-1185">Reference proteome</keyword>
<dbReference type="SUPFAM" id="SSF56024">
    <property type="entry name" value="Phospholipase D/nuclease"/>
    <property type="match status" value="2"/>
</dbReference>
<dbReference type="GO" id="GO:0003690">
    <property type="term" value="F:double-stranded DNA binding"/>
    <property type="evidence" value="ECO:0007669"/>
    <property type="project" value="TreeGrafter"/>
</dbReference>
<keyword evidence="8" id="KW-0539">Nucleus</keyword>
<dbReference type="GO" id="GO:0003697">
    <property type="term" value="F:single-stranded DNA binding"/>
    <property type="evidence" value="ECO:0007669"/>
    <property type="project" value="TreeGrafter"/>
</dbReference>
<evidence type="ECO:0000256" key="2">
    <source>
        <dbReference type="ARBA" id="ARBA00010205"/>
    </source>
</evidence>
<dbReference type="Pfam" id="PF06087">
    <property type="entry name" value="Tyr-DNA_phospho"/>
    <property type="match status" value="1"/>
</dbReference>
<evidence type="ECO:0000313" key="13">
    <source>
        <dbReference type="EMBL" id="CAG9820172.1"/>
    </source>
</evidence>